<dbReference type="Gene3D" id="3.30.450.40">
    <property type="match status" value="1"/>
</dbReference>
<keyword evidence="1" id="KW-0805">Transcription regulation</keyword>
<dbReference type="InterPro" id="IPR029016">
    <property type="entry name" value="GAF-like_dom_sf"/>
</dbReference>
<dbReference type="InterPro" id="IPR036390">
    <property type="entry name" value="WH_DNA-bd_sf"/>
</dbReference>
<dbReference type="RefSeq" id="WP_286661898.1">
    <property type="nucleotide sequence ID" value="NZ_JASZYV010000004.1"/>
</dbReference>
<feature type="domain" description="HTH iclR-type" evidence="4">
    <location>
        <begin position="9"/>
        <end position="70"/>
    </location>
</feature>
<dbReference type="Proteomes" id="UP001174908">
    <property type="component" value="Unassembled WGS sequence"/>
</dbReference>
<dbReference type="InterPro" id="IPR050707">
    <property type="entry name" value="HTH_MetabolicPath_Reg"/>
</dbReference>
<organism evidence="6 7">
    <name type="scientific">Variovorax dokdonensis</name>
    <dbReference type="NCBI Taxonomy" id="344883"/>
    <lineage>
        <taxon>Bacteria</taxon>
        <taxon>Pseudomonadati</taxon>
        <taxon>Pseudomonadota</taxon>
        <taxon>Betaproteobacteria</taxon>
        <taxon>Burkholderiales</taxon>
        <taxon>Comamonadaceae</taxon>
        <taxon>Variovorax</taxon>
    </lineage>
</organism>
<accession>A0ABT7NFT1</accession>
<dbReference type="PANTHER" id="PTHR30136">
    <property type="entry name" value="HELIX-TURN-HELIX TRANSCRIPTIONAL REGULATOR, ICLR FAMILY"/>
    <property type="match status" value="1"/>
</dbReference>
<protein>
    <submittedName>
        <fullName evidence="6">IclR family transcriptional regulator</fullName>
    </submittedName>
</protein>
<dbReference type="PROSITE" id="PS51078">
    <property type="entry name" value="ICLR_ED"/>
    <property type="match status" value="1"/>
</dbReference>
<evidence type="ECO:0000259" key="5">
    <source>
        <dbReference type="PROSITE" id="PS51078"/>
    </source>
</evidence>
<dbReference type="Gene3D" id="1.10.10.10">
    <property type="entry name" value="Winged helix-like DNA-binding domain superfamily/Winged helix DNA-binding domain"/>
    <property type="match status" value="1"/>
</dbReference>
<keyword evidence="7" id="KW-1185">Reference proteome</keyword>
<name>A0ABT7NFT1_9BURK</name>
<dbReference type="EMBL" id="JASZYV010000004">
    <property type="protein sequence ID" value="MDM0046788.1"/>
    <property type="molecule type" value="Genomic_DNA"/>
</dbReference>
<dbReference type="SMART" id="SM00346">
    <property type="entry name" value="HTH_ICLR"/>
    <property type="match status" value="1"/>
</dbReference>
<evidence type="ECO:0000256" key="3">
    <source>
        <dbReference type="ARBA" id="ARBA00023163"/>
    </source>
</evidence>
<evidence type="ECO:0000313" key="7">
    <source>
        <dbReference type="Proteomes" id="UP001174908"/>
    </source>
</evidence>
<comment type="caution">
    <text evidence="6">The sequence shown here is derived from an EMBL/GenBank/DDBJ whole genome shotgun (WGS) entry which is preliminary data.</text>
</comment>
<dbReference type="Pfam" id="PF09339">
    <property type="entry name" value="HTH_IclR"/>
    <property type="match status" value="1"/>
</dbReference>
<evidence type="ECO:0000313" key="6">
    <source>
        <dbReference type="EMBL" id="MDM0046788.1"/>
    </source>
</evidence>
<evidence type="ECO:0000256" key="2">
    <source>
        <dbReference type="ARBA" id="ARBA00023125"/>
    </source>
</evidence>
<keyword evidence="3" id="KW-0804">Transcription</keyword>
<dbReference type="InterPro" id="IPR014757">
    <property type="entry name" value="Tscrpt_reg_IclR_C"/>
</dbReference>
<dbReference type="PROSITE" id="PS51077">
    <property type="entry name" value="HTH_ICLR"/>
    <property type="match status" value="1"/>
</dbReference>
<proteinExistence type="predicted"/>
<sequence length="254" mass="27335">MAIDTREEVSALARGLTLLRTVADAAAPLSNRDLAERSGIPKATVSRLTATLQAAGLLQQAPDERFVMGSAALYLGNAYLRGFDFRQQARLHLAELAEAAGANVHLAVRDGLDMLIIDTVRPRTALILSRMDVGLRMAIATSAMGRAYLASLPPDQQAALRAELMAAPGADAALAKRLDEAIDEHRQLGYCTSFGEWHPDIHALGFSLLGPHGDLYGVSVGGPAFMLPEETMREKVVPHLLDAKRRIELESGHL</sequence>
<dbReference type="PANTHER" id="PTHR30136:SF33">
    <property type="entry name" value="TRANSCRIPTIONAL REGULATORY PROTEIN"/>
    <property type="match status" value="1"/>
</dbReference>
<dbReference type="InterPro" id="IPR036388">
    <property type="entry name" value="WH-like_DNA-bd_sf"/>
</dbReference>
<dbReference type="SUPFAM" id="SSF55781">
    <property type="entry name" value="GAF domain-like"/>
    <property type="match status" value="1"/>
</dbReference>
<dbReference type="SUPFAM" id="SSF46785">
    <property type="entry name" value="Winged helix' DNA-binding domain"/>
    <property type="match status" value="1"/>
</dbReference>
<gene>
    <name evidence="6" type="ORF">QTH91_20015</name>
</gene>
<feature type="domain" description="IclR-ED" evidence="5">
    <location>
        <begin position="71"/>
        <end position="253"/>
    </location>
</feature>
<evidence type="ECO:0000256" key="1">
    <source>
        <dbReference type="ARBA" id="ARBA00023015"/>
    </source>
</evidence>
<dbReference type="Pfam" id="PF01614">
    <property type="entry name" value="IclR_C"/>
    <property type="match status" value="1"/>
</dbReference>
<keyword evidence="2" id="KW-0238">DNA-binding</keyword>
<evidence type="ECO:0000259" key="4">
    <source>
        <dbReference type="PROSITE" id="PS51077"/>
    </source>
</evidence>
<reference evidence="6" key="1">
    <citation type="submission" date="2023-06" db="EMBL/GenBank/DDBJ databases">
        <authorList>
            <person name="Jiang Y."/>
            <person name="Liu Q."/>
        </authorList>
    </citation>
    <scope>NUCLEOTIDE SEQUENCE</scope>
    <source>
        <strain evidence="6">CGMCC 1.12089</strain>
    </source>
</reference>
<dbReference type="InterPro" id="IPR005471">
    <property type="entry name" value="Tscrpt_reg_IclR_N"/>
</dbReference>